<keyword evidence="2" id="KW-1185">Reference proteome</keyword>
<sequence length="103" mass="11845">MKTSPKCRRFPLQRRSRLRLRCARFRRLPRPLVHLSMCLIGVIAPTWIHDTRGTHARSRWASSVQALLPCVVRAQSSQHPTALGYILQICCTSSGRRALRRLT</sequence>
<proteinExistence type="predicted"/>
<organism evidence="1 2">
    <name type="scientific">Exidia glandulosa HHB12029</name>
    <dbReference type="NCBI Taxonomy" id="1314781"/>
    <lineage>
        <taxon>Eukaryota</taxon>
        <taxon>Fungi</taxon>
        <taxon>Dikarya</taxon>
        <taxon>Basidiomycota</taxon>
        <taxon>Agaricomycotina</taxon>
        <taxon>Agaricomycetes</taxon>
        <taxon>Auriculariales</taxon>
        <taxon>Exidiaceae</taxon>
        <taxon>Exidia</taxon>
    </lineage>
</organism>
<protein>
    <submittedName>
        <fullName evidence="1">Uncharacterized protein</fullName>
    </submittedName>
</protein>
<reference evidence="1 2" key="1">
    <citation type="journal article" date="2016" name="Mol. Biol. Evol.">
        <title>Comparative Genomics of Early-Diverging Mushroom-Forming Fungi Provides Insights into the Origins of Lignocellulose Decay Capabilities.</title>
        <authorList>
            <person name="Nagy L.G."/>
            <person name="Riley R."/>
            <person name="Tritt A."/>
            <person name="Adam C."/>
            <person name="Daum C."/>
            <person name="Floudas D."/>
            <person name="Sun H."/>
            <person name="Yadav J.S."/>
            <person name="Pangilinan J."/>
            <person name="Larsson K.H."/>
            <person name="Matsuura K."/>
            <person name="Barry K."/>
            <person name="Labutti K."/>
            <person name="Kuo R."/>
            <person name="Ohm R.A."/>
            <person name="Bhattacharya S.S."/>
            <person name="Shirouzu T."/>
            <person name="Yoshinaga Y."/>
            <person name="Martin F.M."/>
            <person name="Grigoriev I.V."/>
            <person name="Hibbett D.S."/>
        </authorList>
    </citation>
    <scope>NUCLEOTIDE SEQUENCE [LARGE SCALE GENOMIC DNA]</scope>
    <source>
        <strain evidence="1 2">HHB12029</strain>
    </source>
</reference>
<gene>
    <name evidence="1" type="ORF">EXIGLDRAFT_489507</name>
</gene>
<accession>A0A166ND43</accession>
<dbReference type="Proteomes" id="UP000077266">
    <property type="component" value="Unassembled WGS sequence"/>
</dbReference>
<dbReference type="InParanoid" id="A0A166ND43"/>
<name>A0A166ND43_EXIGL</name>
<dbReference type="EMBL" id="KV426697">
    <property type="protein sequence ID" value="KZV79025.1"/>
    <property type="molecule type" value="Genomic_DNA"/>
</dbReference>
<dbReference type="AlphaFoldDB" id="A0A166ND43"/>
<evidence type="ECO:0000313" key="2">
    <source>
        <dbReference type="Proteomes" id="UP000077266"/>
    </source>
</evidence>
<evidence type="ECO:0000313" key="1">
    <source>
        <dbReference type="EMBL" id="KZV79025.1"/>
    </source>
</evidence>